<evidence type="ECO:0008006" key="6">
    <source>
        <dbReference type="Google" id="ProtNLM"/>
    </source>
</evidence>
<name>A0A2H0TQ65_9BACT</name>
<gene>
    <name evidence="4" type="ORF">COU35_03205</name>
</gene>
<dbReference type="Pfam" id="PF17479">
    <property type="entry name" value="DUF3048_C"/>
    <property type="match status" value="1"/>
</dbReference>
<evidence type="ECO:0000256" key="1">
    <source>
        <dbReference type="SAM" id="Phobius"/>
    </source>
</evidence>
<dbReference type="Gene3D" id="3.50.90.10">
    <property type="entry name" value="YerB-like"/>
    <property type="match status" value="1"/>
</dbReference>
<dbReference type="SUPFAM" id="SSF159774">
    <property type="entry name" value="YerB-like"/>
    <property type="match status" value="1"/>
</dbReference>
<feature type="domain" description="DUF3048" evidence="3">
    <location>
        <begin position="248"/>
        <end position="358"/>
    </location>
</feature>
<organism evidence="4 5">
    <name type="scientific">Candidatus Magasanikbacteria bacterium CG10_big_fil_rev_8_21_14_0_10_47_10</name>
    <dbReference type="NCBI Taxonomy" id="1974652"/>
    <lineage>
        <taxon>Bacteria</taxon>
        <taxon>Candidatus Magasanikiibacteriota</taxon>
    </lineage>
</organism>
<sequence length="369" mass="41627">MSKKKHPFLGKVEKVLHVKDAEQLMFVLSAIIIAIAVMLALWFFVTPRKTDLGRSLKETRSDKGTENTGSCALRRFIDGVCVGNIGAQSPQLVAVMVENHVDAQPLSGIAKASLVYEAPVEGSIPRLMAIFPSFQEAEKVGPVRSARPYYLDWLLEYPSTMYMHVGGSPEALAKIQKESIFDMNEFSRGWYYWRATDRFAPHNAYTSSNLWNAALERYADVDAPHEFESWHFSDDIDMCETDCDQTISLSYGGGGYKPSWKYNGETGVYDRYEFRRVDADQDGEEIHADTVIVQLVTARVVDDVGRLNIDTIGSGKAVIFQGGQAIEGTWEKEELRERTKWLDDTGEQISFHPGKIWVQVVSQFNSVEW</sequence>
<dbReference type="InterPro" id="IPR035328">
    <property type="entry name" value="DUF3048_C"/>
</dbReference>
<protein>
    <recommendedName>
        <fullName evidence="6">DUF3048 domain-containing protein</fullName>
    </recommendedName>
</protein>
<evidence type="ECO:0000259" key="3">
    <source>
        <dbReference type="Pfam" id="PF17479"/>
    </source>
</evidence>
<keyword evidence="1" id="KW-0472">Membrane</keyword>
<dbReference type="InterPro" id="IPR023158">
    <property type="entry name" value="YerB-like_sf"/>
</dbReference>
<keyword evidence="1" id="KW-0812">Transmembrane</keyword>
<proteinExistence type="predicted"/>
<dbReference type="EMBL" id="PFCB01000023">
    <property type="protein sequence ID" value="PIR74274.1"/>
    <property type="molecule type" value="Genomic_DNA"/>
</dbReference>
<evidence type="ECO:0000313" key="5">
    <source>
        <dbReference type="Proteomes" id="UP000230154"/>
    </source>
</evidence>
<dbReference type="AlphaFoldDB" id="A0A2H0TQ65"/>
<accession>A0A2H0TQ65</accession>
<dbReference type="InterPro" id="IPR021416">
    <property type="entry name" value="DUF3048_N"/>
</dbReference>
<dbReference type="Pfam" id="PF11258">
    <property type="entry name" value="DUF3048"/>
    <property type="match status" value="1"/>
</dbReference>
<keyword evidence="1" id="KW-1133">Transmembrane helix</keyword>
<evidence type="ECO:0000259" key="2">
    <source>
        <dbReference type="Pfam" id="PF11258"/>
    </source>
</evidence>
<feature type="domain" description="DUF3048" evidence="2">
    <location>
        <begin position="91"/>
        <end position="214"/>
    </location>
</feature>
<reference evidence="5" key="1">
    <citation type="submission" date="2017-09" db="EMBL/GenBank/DDBJ databases">
        <title>Depth-based differentiation of microbial function through sediment-hosted aquifers and enrichment of novel symbionts in the deep terrestrial subsurface.</title>
        <authorList>
            <person name="Probst A.J."/>
            <person name="Ladd B."/>
            <person name="Jarett J.K."/>
            <person name="Geller-Mcgrath D.E."/>
            <person name="Sieber C.M.K."/>
            <person name="Emerson J.B."/>
            <person name="Anantharaman K."/>
            <person name="Thomas B.C."/>
            <person name="Malmstrom R."/>
            <person name="Stieglmeier M."/>
            <person name="Klingl A."/>
            <person name="Woyke T."/>
            <person name="Ryan C.M."/>
            <person name="Banfield J.F."/>
        </authorList>
    </citation>
    <scope>NUCLEOTIDE SEQUENCE [LARGE SCALE GENOMIC DNA]</scope>
</reference>
<dbReference type="Proteomes" id="UP000230154">
    <property type="component" value="Unassembled WGS sequence"/>
</dbReference>
<comment type="caution">
    <text evidence="4">The sequence shown here is derived from an EMBL/GenBank/DDBJ whole genome shotgun (WGS) entry which is preliminary data.</text>
</comment>
<feature type="transmembrane region" description="Helical" evidence="1">
    <location>
        <begin position="24"/>
        <end position="45"/>
    </location>
</feature>
<evidence type="ECO:0000313" key="4">
    <source>
        <dbReference type="EMBL" id="PIR74274.1"/>
    </source>
</evidence>